<dbReference type="InterPro" id="IPR007219">
    <property type="entry name" value="XnlR_reg_dom"/>
</dbReference>
<dbReference type="EMBL" id="AZHD01000007">
    <property type="protein sequence ID" value="OAA61928.1"/>
    <property type="molecule type" value="Genomic_DNA"/>
</dbReference>
<accession>A0A167UUM0</accession>
<dbReference type="SMART" id="SM00066">
    <property type="entry name" value="GAL4"/>
    <property type="match status" value="1"/>
</dbReference>
<evidence type="ECO:0000313" key="9">
    <source>
        <dbReference type="Proteomes" id="UP000076874"/>
    </source>
</evidence>
<feature type="region of interest" description="Disordered" evidence="6">
    <location>
        <begin position="1"/>
        <end position="103"/>
    </location>
</feature>
<dbReference type="GO" id="GO:0008270">
    <property type="term" value="F:zinc ion binding"/>
    <property type="evidence" value="ECO:0007669"/>
    <property type="project" value="InterPro"/>
</dbReference>
<evidence type="ECO:0000256" key="4">
    <source>
        <dbReference type="ARBA" id="ARBA00023163"/>
    </source>
</evidence>
<feature type="region of interest" description="Disordered" evidence="6">
    <location>
        <begin position="889"/>
        <end position="920"/>
    </location>
</feature>
<dbReference type="Pfam" id="PF04082">
    <property type="entry name" value="Fungal_trans"/>
    <property type="match status" value="1"/>
</dbReference>
<feature type="domain" description="Zn(2)-C6 fungal-type" evidence="7">
    <location>
        <begin position="104"/>
        <end position="134"/>
    </location>
</feature>
<keyword evidence="2" id="KW-0479">Metal-binding</keyword>
<comment type="subcellular location">
    <subcellularLocation>
        <location evidence="1">Nucleus</location>
    </subcellularLocation>
</comment>
<name>A0A167UUM0_9HYPO</name>
<feature type="region of interest" description="Disordered" evidence="6">
    <location>
        <begin position="598"/>
        <end position="631"/>
    </location>
</feature>
<evidence type="ECO:0000256" key="5">
    <source>
        <dbReference type="ARBA" id="ARBA00023242"/>
    </source>
</evidence>
<dbReference type="InterPro" id="IPR001138">
    <property type="entry name" value="Zn2Cys6_DnaBD"/>
</dbReference>
<organism evidence="8 9">
    <name type="scientific">Niveomyces insectorum RCEF 264</name>
    <dbReference type="NCBI Taxonomy" id="1081102"/>
    <lineage>
        <taxon>Eukaryota</taxon>
        <taxon>Fungi</taxon>
        <taxon>Dikarya</taxon>
        <taxon>Ascomycota</taxon>
        <taxon>Pezizomycotina</taxon>
        <taxon>Sordariomycetes</taxon>
        <taxon>Hypocreomycetidae</taxon>
        <taxon>Hypocreales</taxon>
        <taxon>Cordycipitaceae</taxon>
        <taxon>Niveomyces</taxon>
    </lineage>
</organism>
<dbReference type="Proteomes" id="UP000076874">
    <property type="component" value="Unassembled WGS sequence"/>
</dbReference>
<dbReference type="GO" id="GO:0003677">
    <property type="term" value="F:DNA binding"/>
    <property type="evidence" value="ECO:0007669"/>
    <property type="project" value="InterPro"/>
</dbReference>
<evidence type="ECO:0000313" key="8">
    <source>
        <dbReference type="EMBL" id="OAA61928.1"/>
    </source>
</evidence>
<dbReference type="Pfam" id="PF00172">
    <property type="entry name" value="Zn_clus"/>
    <property type="match status" value="1"/>
</dbReference>
<reference evidence="8 9" key="1">
    <citation type="journal article" date="2016" name="Genome Biol. Evol.">
        <title>Divergent and convergent evolution of fungal pathogenicity.</title>
        <authorList>
            <person name="Shang Y."/>
            <person name="Xiao G."/>
            <person name="Zheng P."/>
            <person name="Cen K."/>
            <person name="Zhan S."/>
            <person name="Wang C."/>
        </authorList>
    </citation>
    <scope>NUCLEOTIDE SEQUENCE [LARGE SCALE GENOMIC DNA]</scope>
    <source>
        <strain evidence="8 9">RCEF 264</strain>
    </source>
</reference>
<keyword evidence="9" id="KW-1185">Reference proteome</keyword>
<dbReference type="AlphaFoldDB" id="A0A167UUM0"/>
<dbReference type="SMART" id="SM00906">
    <property type="entry name" value="Fungal_trans"/>
    <property type="match status" value="1"/>
</dbReference>
<feature type="region of interest" description="Disordered" evidence="6">
    <location>
        <begin position="197"/>
        <end position="231"/>
    </location>
</feature>
<dbReference type="GO" id="GO:0006351">
    <property type="term" value="P:DNA-templated transcription"/>
    <property type="evidence" value="ECO:0007669"/>
    <property type="project" value="InterPro"/>
</dbReference>
<keyword evidence="5" id="KW-0539">Nucleus</keyword>
<feature type="compositionally biased region" description="Acidic residues" evidence="6">
    <location>
        <begin position="75"/>
        <end position="86"/>
    </location>
</feature>
<proteinExistence type="predicted"/>
<keyword evidence="3" id="KW-0805">Transcription regulation</keyword>
<feature type="compositionally biased region" description="Polar residues" evidence="6">
    <location>
        <begin position="310"/>
        <end position="321"/>
    </location>
</feature>
<dbReference type="InterPro" id="IPR036864">
    <property type="entry name" value="Zn2-C6_fun-type_DNA-bd_sf"/>
</dbReference>
<feature type="region of interest" description="Disordered" evidence="6">
    <location>
        <begin position="259"/>
        <end position="355"/>
    </location>
</feature>
<dbReference type="CDD" id="cd12148">
    <property type="entry name" value="fungal_TF_MHR"/>
    <property type="match status" value="1"/>
</dbReference>
<dbReference type="PROSITE" id="PS50048">
    <property type="entry name" value="ZN2_CY6_FUNGAL_2"/>
    <property type="match status" value="1"/>
</dbReference>
<evidence type="ECO:0000259" key="7">
    <source>
        <dbReference type="PROSITE" id="PS50048"/>
    </source>
</evidence>
<keyword evidence="4" id="KW-0804">Transcription</keyword>
<protein>
    <submittedName>
        <fullName evidence="8">C6 zinc finger domain containing protein</fullName>
    </submittedName>
</protein>
<evidence type="ECO:0000256" key="6">
    <source>
        <dbReference type="SAM" id="MobiDB-lite"/>
    </source>
</evidence>
<feature type="compositionally biased region" description="Low complexity" evidence="6">
    <location>
        <begin position="892"/>
        <end position="908"/>
    </location>
</feature>
<evidence type="ECO:0000256" key="1">
    <source>
        <dbReference type="ARBA" id="ARBA00004123"/>
    </source>
</evidence>
<dbReference type="PANTHER" id="PTHR47338:SF28">
    <property type="entry name" value="C6 TRANSCRIPTION FACTOR"/>
    <property type="match status" value="1"/>
</dbReference>
<feature type="compositionally biased region" description="Gly residues" evidence="6">
    <location>
        <begin position="968"/>
        <end position="983"/>
    </location>
</feature>
<comment type="caution">
    <text evidence="8">The sequence shown here is derived from an EMBL/GenBank/DDBJ whole genome shotgun (WGS) entry which is preliminary data.</text>
</comment>
<evidence type="ECO:0000256" key="2">
    <source>
        <dbReference type="ARBA" id="ARBA00022723"/>
    </source>
</evidence>
<dbReference type="GO" id="GO:0000981">
    <property type="term" value="F:DNA-binding transcription factor activity, RNA polymerase II-specific"/>
    <property type="evidence" value="ECO:0007669"/>
    <property type="project" value="InterPro"/>
</dbReference>
<feature type="compositionally biased region" description="Low complexity" evidence="6">
    <location>
        <begin position="11"/>
        <end position="40"/>
    </location>
</feature>
<dbReference type="CDD" id="cd00067">
    <property type="entry name" value="GAL4"/>
    <property type="match status" value="1"/>
</dbReference>
<dbReference type="PANTHER" id="PTHR47338">
    <property type="entry name" value="ZN(II)2CYS6 TRANSCRIPTION FACTOR (EUROFUNG)-RELATED"/>
    <property type="match status" value="1"/>
</dbReference>
<sequence length="1103" mass="116598">MPLSAGRVTGASRARSTVAAPAASTTTTTTTMMSTQNSRTFQAYQQRRHLEKPVHADGTDEANGASGDDRSDGGDGADDDDDDDDRDRDTGIRSSKRKRPETVSCELCKQRKVKCDRAQPACGWCSRNGAMCVYKERKKPGLRAGYGRELEARLDRLEARLGRQDELEATVTQLKEVLQAFGPTTIASAAAAASSSSVRSSNTSHAGDHQTPQDHTALPPPTFPRVESARTPQAEAALFLQKPSSASAGPFTVGHVASLPGTGTGSGSNNNVINNNNSSSSTSPGFLNHTNHNNHNAYTPAPATGFSPVHHTQLSPLTTPTAHDYYGQTATGTPLPSLLPPPPPPPPAAASTHSASSIWAGPGATLAPEDDLPPYDLAYNLVDLYFKHINTWCPLLQRTPTIEALFGPSRGTTENNNNNRDDADDEANRILLHAIVATTLRFATDARLTPAARRRYYDAAKQRVVLYGMEHASVTALQALVVLALDFCGRSNGPPGWNIMALITRAVVQLGLAAEATSWTVAPRYASIATLRAVVLREPRDFVEDEARRRLFWVVYLLDRYATLATAFGFALDDGEIDRALPCRDDLWARNQKVVTRRFRGSGPRPDGGGDGGGSGGGSADGDEYGRSDSHESDFTAAAGAAADVAAAADDSGGGTTSIDAHLGAFSYYIEVLGILTQIHNFLRQPVDIASLRDVERWQRRYRALDQALARWWRALPDAYANVACLGGAAGVVGPAAAATTTAPPTCAWIMLHVTYHTATIRLHSSAAYPTTRSAVFAPSYAASQRCLAAVEHIGALSDAAVVHGLLPHLGPPFAFSLWVAARVCLVHGAVGGGGGGGGGGASSSNTMQTTSRLHACVDALRALGHYWPVADRYCALLQRVLDELDELDSAGGSSSGNSHNNNNNHNNPNTDDGQPPAPRSVRILADMRRTAFDLDLLISRQPRGAAGTGNGGHPLDNDPPESNSNGNGNGNNGGGNGNGNGNGQQTWTPAYARPSQTPARTPARTPQSQELAYLDVFDFFNVPRLPFGLPGDAANAVFMNGGGGDGSSGGGGNGLGDGLTGTGNVDLAGIAFANEYNMTTDFMMDANRDWLFPQDETPKYLA</sequence>
<dbReference type="GO" id="GO:0005634">
    <property type="term" value="C:nucleus"/>
    <property type="evidence" value="ECO:0007669"/>
    <property type="project" value="UniProtKB-SubCell"/>
</dbReference>
<feature type="compositionally biased region" description="Polar residues" evidence="6">
    <location>
        <begin position="985"/>
        <end position="1008"/>
    </location>
</feature>
<feature type="compositionally biased region" description="Low complexity" evidence="6">
    <location>
        <begin position="267"/>
        <end position="304"/>
    </location>
</feature>
<dbReference type="OrthoDB" id="5376052at2759"/>
<dbReference type="SUPFAM" id="SSF57701">
    <property type="entry name" value="Zn2/Cys6 DNA-binding domain"/>
    <property type="match status" value="1"/>
</dbReference>
<dbReference type="Gene3D" id="4.10.240.10">
    <property type="entry name" value="Zn(2)-C6 fungal-type DNA-binding domain"/>
    <property type="match status" value="1"/>
</dbReference>
<gene>
    <name evidence="8" type="ORF">SPI_04787</name>
</gene>
<feature type="compositionally biased region" description="Gly residues" evidence="6">
    <location>
        <begin position="606"/>
        <end position="620"/>
    </location>
</feature>
<evidence type="ECO:0000256" key="3">
    <source>
        <dbReference type="ARBA" id="ARBA00023015"/>
    </source>
</evidence>
<dbReference type="InterPro" id="IPR050815">
    <property type="entry name" value="TF_fung"/>
</dbReference>
<feature type="compositionally biased region" description="Pro residues" evidence="6">
    <location>
        <begin position="337"/>
        <end position="348"/>
    </location>
</feature>
<dbReference type="PROSITE" id="PS00463">
    <property type="entry name" value="ZN2_CY6_FUNGAL_1"/>
    <property type="match status" value="1"/>
</dbReference>
<feature type="region of interest" description="Disordered" evidence="6">
    <location>
        <begin position="943"/>
        <end position="1008"/>
    </location>
</feature>